<organism evidence="1 2">
    <name type="scientific">Amycolatopsis minnesotensis</name>
    <dbReference type="NCBI Taxonomy" id="337894"/>
    <lineage>
        <taxon>Bacteria</taxon>
        <taxon>Bacillati</taxon>
        <taxon>Actinomycetota</taxon>
        <taxon>Actinomycetes</taxon>
        <taxon>Pseudonocardiales</taxon>
        <taxon>Pseudonocardiaceae</taxon>
        <taxon>Amycolatopsis</taxon>
    </lineage>
</organism>
<gene>
    <name evidence="1" type="ORF">GCM10009754_16220</name>
</gene>
<evidence type="ECO:0000313" key="1">
    <source>
        <dbReference type="EMBL" id="GAA1948557.1"/>
    </source>
</evidence>
<dbReference type="EMBL" id="BAAANN010000005">
    <property type="protein sequence ID" value="GAA1948557.1"/>
    <property type="molecule type" value="Genomic_DNA"/>
</dbReference>
<name>A0ABN2QAS8_9PSEU</name>
<keyword evidence="2" id="KW-1185">Reference proteome</keyword>
<protein>
    <submittedName>
        <fullName evidence="1">Uncharacterized protein</fullName>
    </submittedName>
</protein>
<sequence>MKDCFDGDCTLLLAKPAKIPLDAKALHYSSMRVTAISADGLSYTVAYPGGGGASSSVGVGLGGSAFGFQGGPSIRVGLTLVDGKPALVLQRDAEG</sequence>
<dbReference type="Proteomes" id="UP001501116">
    <property type="component" value="Unassembled WGS sequence"/>
</dbReference>
<accession>A0ABN2QAS8</accession>
<comment type="caution">
    <text evidence="1">The sequence shown here is derived from an EMBL/GenBank/DDBJ whole genome shotgun (WGS) entry which is preliminary data.</text>
</comment>
<proteinExistence type="predicted"/>
<reference evidence="1 2" key="1">
    <citation type="journal article" date="2019" name="Int. J. Syst. Evol. Microbiol.">
        <title>The Global Catalogue of Microorganisms (GCM) 10K type strain sequencing project: providing services to taxonomists for standard genome sequencing and annotation.</title>
        <authorList>
            <consortium name="The Broad Institute Genomics Platform"/>
            <consortium name="The Broad Institute Genome Sequencing Center for Infectious Disease"/>
            <person name="Wu L."/>
            <person name="Ma J."/>
        </authorList>
    </citation>
    <scope>NUCLEOTIDE SEQUENCE [LARGE SCALE GENOMIC DNA]</scope>
    <source>
        <strain evidence="1 2">JCM 14545</strain>
    </source>
</reference>
<evidence type="ECO:0000313" key="2">
    <source>
        <dbReference type="Proteomes" id="UP001501116"/>
    </source>
</evidence>